<gene>
    <name evidence="1" type="ORF">RRG08_021252</name>
</gene>
<evidence type="ECO:0000313" key="1">
    <source>
        <dbReference type="EMBL" id="KAK3759307.1"/>
    </source>
</evidence>
<sequence length="101" mass="11084">MSDVDTASLACCVQSKVCPEWNPCPFLLAQSRLTTAPSAFSNSLGLVLAVSALNTIFGSSNTSFSKCFLQVLICCRRVPAMSYFNVFLQRRAAIWPDNVER</sequence>
<organism evidence="1 2">
    <name type="scientific">Elysia crispata</name>
    <name type="common">lettuce slug</name>
    <dbReference type="NCBI Taxonomy" id="231223"/>
    <lineage>
        <taxon>Eukaryota</taxon>
        <taxon>Metazoa</taxon>
        <taxon>Spiralia</taxon>
        <taxon>Lophotrochozoa</taxon>
        <taxon>Mollusca</taxon>
        <taxon>Gastropoda</taxon>
        <taxon>Heterobranchia</taxon>
        <taxon>Euthyneura</taxon>
        <taxon>Panpulmonata</taxon>
        <taxon>Sacoglossa</taxon>
        <taxon>Placobranchoidea</taxon>
        <taxon>Plakobranchidae</taxon>
        <taxon>Elysia</taxon>
    </lineage>
</organism>
<dbReference type="EMBL" id="JAWDGP010005144">
    <property type="protein sequence ID" value="KAK3759307.1"/>
    <property type="molecule type" value="Genomic_DNA"/>
</dbReference>
<evidence type="ECO:0000313" key="2">
    <source>
        <dbReference type="Proteomes" id="UP001283361"/>
    </source>
</evidence>
<name>A0AAE0YYC1_9GAST</name>
<reference evidence="1" key="1">
    <citation type="journal article" date="2023" name="G3 (Bethesda)">
        <title>A reference genome for the long-term kleptoplast-retaining sea slug Elysia crispata morphotype clarki.</title>
        <authorList>
            <person name="Eastman K.E."/>
            <person name="Pendleton A.L."/>
            <person name="Shaikh M.A."/>
            <person name="Suttiyut T."/>
            <person name="Ogas R."/>
            <person name="Tomko P."/>
            <person name="Gavelis G."/>
            <person name="Widhalm J.R."/>
            <person name="Wisecaver J.H."/>
        </authorList>
    </citation>
    <scope>NUCLEOTIDE SEQUENCE</scope>
    <source>
        <strain evidence="1">ECLA1</strain>
    </source>
</reference>
<dbReference type="Proteomes" id="UP001283361">
    <property type="component" value="Unassembled WGS sequence"/>
</dbReference>
<keyword evidence="2" id="KW-1185">Reference proteome</keyword>
<protein>
    <submittedName>
        <fullName evidence="1">Uncharacterized protein</fullName>
    </submittedName>
</protein>
<proteinExistence type="predicted"/>
<dbReference type="AlphaFoldDB" id="A0AAE0YYC1"/>
<comment type="caution">
    <text evidence="1">The sequence shown here is derived from an EMBL/GenBank/DDBJ whole genome shotgun (WGS) entry which is preliminary data.</text>
</comment>
<accession>A0AAE0YYC1</accession>